<dbReference type="EMBL" id="JAFHKP010000011">
    <property type="protein sequence ID" value="KAG5483888.1"/>
    <property type="molecule type" value="Genomic_DNA"/>
</dbReference>
<dbReference type="GO" id="GO:0003723">
    <property type="term" value="F:RNA binding"/>
    <property type="evidence" value="ECO:0007669"/>
    <property type="project" value="InterPro"/>
</dbReference>
<dbReference type="Pfam" id="PF02170">
    <property type="entry name" value="PAZ"/>
    <property type="match status" value="1"/>
</dbReference>
<dbReference type="InterPro" id="IPR003100">
    <property type="entry name" value="PAZ_dom"/>
</dbReference>
<organism evidence="2 3">
    <name type="scientific">Leishmania enriettii</name>
    <dbReference type="NCBI Taxonomy" id="5663"/>
    <lineage>
        <taxon>Eukaryota</taxon>
        <taxon>Discoba</taxon>
        <taxon>Euglenozoa</taxon>
        <taxon>Kinetoplastea</taxon>
        <taxon>Metakinetoplastina</taxon>
        <taxon>Trypanosomatida</taxon>
        <taxon>Trypanosomatidae</taxon>
        <taxon>Leishmaniinae</taxon>
        <taxon>Leishmania</taxon>
    </lineage>
</organism>
<evidence type="ECO:0000259" key="1">
    <source>
        <dbReference type="PROSITE" id="PS50821"/>
    </source>
</evidence>
<evidence type="ECO:0000313" key="2">
    <source>
        <dbReference type="EMBL" id="KAG5483888.1"/>
    </source>
</evidence>
<dbReference type="PROSITE" id="PS50821">
    <property type="entry name" value="PAZ"/>
    <property type="match status" value="1"/>
</dbReference>
<dbReference type="InterPro" id="IPR036085">
    <property type="entry name" value="PAZ_dom_sf"/>
</dbReference>
<keyword evidence="3" id="KW-1185">Reference proteome</keyword>
<dbReference type="OrthoDB" id="271295at2759"/>
<dbReference type="RefSeq" id="XP_067694949.1">
    <property type="nucleotide sequence ID" value="XM_067838536.1"/>
</dbReference>
<protein>
    <recommendedName>
        <fullName evidence="1">PAZ domain-containing protein</fullName>
    </recommendedName>
</protein>
<name>A0A836HM58_LEIEN</name>
<evidence type="ECO:0000313" key="3">
    <source>
        <dbReference type="Proteomes" id="UP000674179"/>
    </source>
</evidence>
<dbReference type="Proteomes" id="UP000674179">
    <property type="component" value="Chromosome 11"/>
</dbReference>
<accession>A0A836HM58</accession>
<dbReference type="KEGG" id="lenr:94174046"/>
<dbReference type="AlphaFoldDB" id="A0A836HM58"/>
<dbReference type="SUPFAM" id="SSF101690">
    <property type="entry name" value="PAZ domain"/>
    <property type="match status" value="1"/>
</dbReference>
<sequence length="256" mass="27893">MERGSDTATMDTISLNVSRIVKQSGGKMAMNVRQLDVSIKASTTTKCSDEMRRIRQRGPKGLKRAVNEAFVGVYVTTVCGEPTLLKVKAIAFDKLAGSPTKFEANPNETFAEYFRRKHGATTNPTLPVLHCRVAGRSKASRPVPYPADLLLLSTLNPAQLSSLPTLCAIYPNGRSKPIAAALQRALGSLLMMTVLQQYSIRMWSQRVMASGKGIASPPHLRTGGAEQVQPSRCRRVRRPGRLCAWAEGRTPSESAV</sequence>
<dbReference type="SMART" id="SM00949">
    <property type="entry name" value="PAZ"/>
    <property type="match status" value="1"/>
</dbReference>
<dbReference type="Gene3D" id="2.170.260.10">
    <property type="entry name" value="paz domain"/>
    <property type="match status" value="1"/>
</dbReference>
<gene>
    <name evidence="2" type="ORF">CUR178_06885</name>
</gene>
<feature type="domain" description="PAZ" evidence="1">
    <location>
        <begin position="46"/>
        <end position="154"/>
    </location>
</feature>
<proteinExistence type="predicted"/>
<comment type="caution">
    <text evidence="2">The sequence shown here is derived from an EMBL/GenBank/DDBJ whole genome shotgun (WGS) entry which is preliminary data.</text>
</comment>
<reference evidence="2 3" key="1">
    <citation type="submission" date="2021-02" db="EMBL/GenBank/DDBJ databases">
        <title>Leishmania (Mundinia) enrietti genome sequencing and assembly.</title>
        <authorList>
            <person name="Almutairi H."/>
            <person name="Gatherer D."/>
        </authorList>
    </citation>
    <scope>NUCLEOTIDE SEQUENCE [LARGE SCALE GENOMIC DNA]</scope>
    <source>
        <strain evidence="2">CUR178</strain>
    </source>
</reference>
<dbReference type="GeneID" id="94174046"/>